<reference evidence="3 4" key="1">
    <citation type="submission" date="2016-10" db="EMBL/GenBank/DDBJ databases">
        <authorList>
            <person name="de Groot N.N."/>
        </authorList>
    </citation>
    <scope>NUCLEOTIDE SEQUENCE [LARGE SCALE GENOMIC DNA]</scope>
    <source>
        <strain evidence="3 4">ATCC 43154</strain>
    </source>
</reference>
<keyword evidence="1" id="KW-0732">Signal</keyword>
<organism evidence="3 4">
    <name type="scientific">Rugamonas rubra</name>
    <dbReference type="NCBI Taxonomy" id="758825"/>
    <lineage>
        <taxon>Bacteria</taxon>
        <taxon>Pseudomonadati</taxon>
        <taxon>Pseudomonadota</taxon>
        <taxon>Betaproteobacteria</taxon>
        <taxon>Burkholderiales</taxon>
        <taxon>Oxalobacteraceae</taxon>
        <taxon>Telluria group</taxon>
        <taxon>Rugamonas</taxon>
    </lineage>
</organism>
<dbReference type="RefSeq" id="WP_093388329.1">
    <property type="nucleotide sequence ID" value="NZ_FOTW01000013.1"/>
</dbReference>
<dbReference type="Pfam" id="PF07589">
    <property type="entry name" value="PEP-CTERM"/>
    <property type="match status" value="1"/>
</dbReference>
<dbReference type="AlphaFoldDB" id="A0A1I4NAQ5"/>
<sequence>MIQTLFSRSVLALALLSGAGVASAATAPQTSYHVEINTAGFAGQGWLDFSFIPGHSPATGANATVSHFSGLFGNDAETSGMVSGSLAQGINFGNTAPYNDYLRAITLGGKFGFDVQFSGDFLTMRGISGTQFSTSLLGLDYANLGNPRGPLVTVDLNPLQPHGPATVHTGVFDPHLATISPVPEPSSWLMLLAGAGFIGLRRIARKTSKPLA</sequence>
<evidence type="ECO:0000256" key="1">
    <source>
        <dbReference type="SAM" id="SignalP"/>
    </source>
</evidence>
<keyword evidence="4" id="KW-1185">Reference proteome</keyword>
<evidence type="ECO:0000259" key="2">
    <source>
        <dbReference type="Pfam" id="PF07589"/>
    </source>
</evidence>
<protein>
    <submittedName>
        <fullName evidence="3">PEP-CTERM protein-sorting domain-containing protein</fullName>
    </submittedName>
</protein>
<feature type="domain" description="Ice-binding protein C-terminal" evidence="2">
    <location>
        <begin position="181"/>
        <end position="205"/>
    </location>
</feature>
<feature type="signal peptide" evidence="1">
    <location>
        <begin position="1"/>
        <end position="24"/>
    </location>
</feature>
<accession>A0A1I4NAQ5</accession>
<dbReference type="NCBIfam" id="NF038129">
    <property type="entry name" value="PEP_NF038129"/>
    <property type="match status" value="1"/>
</dbReference>
<dbReference type="OrthoDB" id="8702817at2"/>
<gene>
    <name evidence="3" type="ORF">SAMN02982985_02814</name>
</gene>
<feature type="chain" id="PRO_5011756591" evidence="1">
    <location>
        <begin position="25"/>
        <end position="212"/>
    </location>
</feature>
<dbReference type="InterPro" id="IPR013424">
    <property type="entry name" value="Ice-binding_C"/>
</dbReference>
<evidence type="ECO:0000313" key="3">
    <source>
        <dbReference type="EMBL" id="SFM12581.1"/>
    </source>
</evidence>
<dbReference type="NCBIfam" id="TIGR02595">
    <property type="entry name" value="PEP_CTERM"/>
    <property type="match status" value="1"/>
</dbReference>
<dbReference type="EMBL" id="FOTW01000013">
    <property type="protein sequence ID" value="SFM12581.1"/>
    <property type="molecule type" value="Genomic_DNA"/>
</dbReference>
<evidence type="ECO:0000313" key="4">
    <source>
        <dbReference type="Proteomes" id="UP000199470"/>
    </source>
</evidence>
<name>A0A1I4NAQ5_9BURK</name>
<dbReference type="Proteomes" id="UP000199470">
    <property type="component" value="Unassembled WGS sequence"/>
</dbReference>
<proteinExistence type="predicted"/>